<name>A0A163ZA65_9BRAD</name>
<dbReference type="GO" id="GO:0046653">
    <property type="term" value="P:tetrahydrofolate metabolic process"/>
    <property type="evidence" value="ECO:0007669"/>
    <property type="project" value="InterPro"/>
</dbReference>
<evidence type="ECO:0000313" key="2">
    <source>
        <dbReference type="Proteomes" id="UP000076574"/>
    </source>
</evidence>
<dbReference type="AlphaFoldDB" id="A0A163ZA65"/>
<dbReference type="InterPro" id="IPR038561">
    <property type="entry name" value="SoxD_sf"/>
</dbReference>
<comment type="caution">
    <text evidence="1">The sequence shown here is derived from an EMBL/GenBank/DDBJ whole genome shotgun (WGS) entry which is preliminary data.</text>
</comment>
<dbReference type="EMBL" id="LVYV01000012">
    <property type="protein sequence ID" value="KZD23207.1"/>
    <property type="molecule type" value="Genomic_DNA"/>
</dbReference>
<sequence>MRIPCPYCGSRDASEFSYSGDATLTRPAPDNADAMFDYVYLRDNPVGVHREYWYHDAGCHAWLTVTRNVSTHEVIDAVLAHDEAAS</sequence>
<reference evidence="1 2" key="1">
    <citation type="submission" date="2016-03" db="EMBL/GenBank/DDBJ databases">
        <title>Microsymbionts genomes from the relict species Vavilovia formosa (Stev.) Fed.</title>
        <authorList>
            <person name="Kopat V."/>
            <person name="Chirak E."/>
            <person name="Kimeklis A."/>
            <person name="Andronov E."/>
        </authorList>
    </citation>
    <scope>NUCLEOTIDE SEQUENCE [LARGE SCALE GENOMIC DNA]</scope>
    <source>
        <strain evidence="1 2">Vaf07</strain>
    </source>
</reference>
<evidence type="ECO:0000313" key="1">
    <source>
        <dbReference type="EMBL" id="KZD23207.1"/>
    </source>
</evidence>
<gene>
    <name evidence="1" type="ORF">A4A58_07425</name>
</gene>
<proteinExistence type="predicted"/>
<dbReference type="GO" id="GO:0008115">
    <property type="term" value="F:sarcosine oxidase activity"/>
    <property type="evidence" value="ECO:0007669"/>
    <property type="project" value="InterPro"/>
</dbReference>
<dbReference type="OrthoDB" id="7159274at2"/>
<dbReference type="STRING" id="943830.A4A58_07425"/>
<dbReference type="InterPro" id="IPR006279">
    <property type="entry name" value="SoxD"/>
</dbReference>
<protein>
    <submittedName>
        <fullName evidence="1">Sarcosine oxidase subunit delta</fullName>
    </submittedName>
</protein>
<organism evidence="1 2">
    <name type="scientific">Tardiphaga robiniae</name>
    <dbReference type="NCBI Taxonomy" id="943830"/>
    <lineage>
        <taxon>Bacteria</taxon>
        <taxon>Pseudomonadati</taxon>
        <taxon>Pseudomonadota</taxon>
        <taxon>Alphaproteobacteria</taxon>
        <taxon>Hyphomicrobiales</taxon>
        <taxon>Nitrobacteraceae</taxon>
        <taxon>Tardiphaga</taxon>
    </lineage>
</organism>
<dbReference type="Proteomes" id="UP000076574">
    <property type="component" value="Unassembled WGS sequence"/>
</dbReference>
<accession>A0A163ZA65</accession>
<dbReference type="RefSeq" id="WP_068733368.1">
    <property type="nucleotide sequence ID" value="NZ_LVYV01000012.1"/>
</dbReference>
<dbReference type="Gene3D" id="3.30.2270.10">
    <property type="entry name" value="Folate-binding superfamily"/>
    <property type="match status" value="1"/>
</dbReference>
<dbReference type="Pfam" id="PF04267">
    <property type="entry name" value="SoxD"/>
    <property type="match status" value="1"/>
</dbReference>
<keyword evidence="2" id="KW-1185">Reference proteome</keyword>